<dbReference type="GO" id="GO:0022857">
    <property type="term" value="F:transmembrane transporter activity"/>
    <property type="evidence" value="ECO:0007669"/>
    <property type="project" value="InterPro"/>
</dbReference>
<evidence type="ECO:0000313" key="9">
    <source>
        <dbReference type="EMBL" id="ALG83646.1"/>
    </source>
</evidence>
<sequence length="526" mass="55183">MTTSPPGVASDKLDRQVFIVAGVVVLGAIMSILDVTVVAVAQNTFIETFNTSTAGAAWSMTGYTLALAAVIPTASWAASRFGTKRVYMASLVLFLIGSVLCALAWNIGSLVAFRVIQGFGGGLLMPIGMMIMTRAAGPERVGSVMAVLGIPMLLGPIMGPILGGWLIEIASWHWVFLINVPIGIISLVYAFFALPGGDEEPGKKIDVLGLLMLSPGLALFLFGVSSSAEEQTFNAPRVYIPMIIGAILIASFITHALRSSNPLIDLRLFRNPTLRTAVITMSLFAIAFFGASLLYPQYFIGVRGETTLTAGLLLAPQGIGAMLTMPIAGKMTDKIGPGKFVLGGLVLIAIGVSAFITLGTDTSYWFLCGALFVQGLGMGMTMMPIMSASLATLRGHEIADGSTLMNAIQQTASSIGTAVITVIFTTSLSPLTRAFMQAGQDQDKGLEVMKDQGLITATTTPDQIPAIAAQAKGTVAADMASTFGNTFIVATVLVVLTLVPAFFLPRKKMVLGGGADEETQTPVVMH</sequence>
<feature type="transmembrane region" description="Helical" evidence="7">
    <location>
        <begin position="307"/>
        <end position="328"/>
    </location>
</feature>
<keyword evidence="6 7" id="KW-0472">Membrane</keyword>
<dbReference type="InterPro" id="IPR020846">
    <property type="entry name" value="MFS_dom"/>
</dbReference>
<feature type="transmembrane region" description="Helical" evidence="7">
    <location>
        <begin position="483"/>
        <end position="504"/>
    </location>
</feature>
<dbReference type="PATRIC" id="fig|1136941.3.peg.590"/>
<organism evidence="9 10">
    <name type="scientific">Gordonia phthalatica</name>
    <dbReference type="NCBI Taxonomy" id="1136941"/>
    <lineage>
        <taxon>Bacteria</taxon>
        <taxon>Bacillati</taxon>
        <taxon>Actinomycetota</taxon>
        <taxon>Actinomycetes</taxon>
        <taxon>Mycobacteriales</taxon>
        <taxon>Gordoniaceae</taxon>
        <taxon>Gordonia</taxon>
    </lineage>
</organism>
<dbReference type="NCBIfam" id="TIGR00711">
    <property type="entry name" value="efflux_EmrB"/>
    <property type="match status" value="1"/>
</dbReference>
<dbReference type="RefSeq" id="WP_062391602.1">
    <property type="nucleotide sequence ID" value="NZ_CP011853.1"/>
</dbReference>
<dbReference type="EMBL" id="CP011853">
    <property type="protein sequence ID" value="ALG83646.1"/>
    <property type="molecule type" value="Genomic_DNA"/>
</dbReference>
<feature type="domain" description="Major facilitator superfamily (MFS) profile" evidence="8">
    <location>
        <begin position="20"/>
        <end position="509"/>
    </location>
</feature>
<dbReference type="OrthoDB" id="9812221at2"/>
<feature type="transmembrane region" description="Helical" evidence="7">
    <location>
        <begin position="238"/>
        <end position="257"/>
    </location>
</feature>
<evidence type="ECO:0000256" key="3">
    <source>
        <dbReference type="ARBA" id="ARBA00022475"/>
    </source>
</evidence>
<proteinExistence type="predicted"/>
<dbReference type="InterPro" id="IPR004638">
    <property type="entry name" value="EmrB-like"/>
</dbReference>
<evidence type="ECO:0000259" key="8">
    <source>
        <dbReference type="PROSITE" id="PS50850"/>
    </source>
</evidence>
<feature type="transmembrane region" description="Helical" evidence="7">
    <location>
        <begin position="17"/>
        <end position="40"/>
    </location>
</feature>
<keyword evidence="5 7" id="KW-1133">Transmembrane helix</keyword>
<feature type="transmembrane region" description="Helical" evidence="7">
    <location>
        <begin position="277"/>
        <end position="295"/>
    </location>
</feature>
<dbReference type="Gene3D" id="1.20.1720.10">
    <property type="entry name" value="Multidrug resistance protein D"/>
    <property type="match status" value="1"/>
</dbReference>
<keyword evidence="2" id="KW-0813">Transport</keyword>
<gene>
    <name evidence="9" type="ORF">ACH46_02930</name>
</gene>
<dbReference type="Gene3D" id="1.20.1250.20">
    <property type="entry name" value="MFS general substrate transporter like domains"/>
    <property type="match status" value="1"/>
</dbReference>
<dbReference type="PANTHER" id="PTHR23501">
    <property type="entry name" value="MAJOR FACILITATOR SUPERFAMILY"/>
    <property type="match status" value="1"/>
</dbReference>
<feature type="transmembrane region" description="Helical" evidence="7">
    <location>
        <begin position="407"/>
        <end position="428"/>
    </location>
</feature>
<name>A0A0N9MZN1_9ACTN</name>
<feature type="transmembrane region" description="Helical" evidence="7">
    <location>
        <begin position="207"/>
        <end position="226"/>
    </location>
</feature>
<reference evidence="10" key="1">
    <citation type="submission" date="2015-06" db="EMBL/GenBank/DDBJ databases">
        <title>Complete genome sequence and metabolic analysis of phthalate degradation pathway in Gordonia sp. QH-11.</title>
        <authorList>
            <person name="Jin D."/>
            <person name="Kong X."/>
            <person name="Bai Z."/>
        </authorList>
    </citation>
    <scope>NUCLEOTIDE SEQUENCE [LARGE SCALE GENOMIC DNA]</scope>
    <source>
        <strain evidence="10">QH-11</strain>
    </source>
</reference>
<dbReference type="InterPro" id="IPR036259">
    <property type="entry name" value="MFS_trans_sf"/>
</dbReference>
<feature type="transmembrane region" description="Helical" evidence="7">
    <location>
        <begin position="364"/>
        <end position="386"/>
    </location>
</feature>
<keyword evidence="10" id="KW-1185">Reference proteome</keyword>
<dbReference type="STRING" id="1136941.ACH46_02930"/>
<dbReference type="Pfam" id="PF07690">
    <property type="entry name" value="MFS_1"/>
    <property type="match status" value="1"/>
</dbReference>
<feature type="transmembrane region" description="Helical" evidence="7">
    <location>
        <begin position="340"/>
        <end position="358"/>
    </location>
</feature>
<feature type="transmembrane region" description="Helical" evidence="7">
    <location>
        <begin position="173"/>
        <end position="195"/>
    </location>
</feature>
<dbReference type="PROSITE" id="PS50850">
    <property type="entry name" value="MFS"/>
    <property type="match status" value="1"/>
</dbReference>
<dbReference type="AlphaFoldDB" id="A0A0N9MZN1"/>
<dbReference type="SUPFAM" id="SSF103473">
    <property type="entry name" value="MFS general substrate transporter"/>
    <property type="match status" value="1"/>
</dbReference>
<evidence type="ECO:0000313" key="10">
    <source>
        <dbReference type="Proteomes" id="UP000063789"/>
    </source>
</evidence>
<feature type="transmembrane region" description="Helical" evidence="7">
    <location>
        <begin position="60"/>
        <end position="79"/>
    </location>
</feature>
<dbReference type="Proteomes" id="UP000063789">
    <property type="component" value="Chromosome"/>
</dbReference>
<evidence type="ECO:0000256" key="6">
    <source>
        <dbReference type="ARBA" id="ARBA00023136"/>
    </source>
</evidence>
<evidence type="ECO:0000256" key="2">
    <source>
        <dbReference type="ARBA" id="ARBA00022448"/>
    </source>
</evidence>
<reference evidence="9 10" key="2">
    <citation type="journal article" date="2017" name="Int. J. Syst. Evol. Microbiol.">
        <title>Gordonia phthalatica sp. nov., a di-n-butyl phthalate-degrading bacterium isolated from activated sludge.</title>
        <authorList>
            <person name="Jin D."/>
            <person name="Kong X."/>
            <person name="Jia M."/>
            <person name="Yu X."/>
            <person name="Wang X."/>
            <person name="Zhuang X."/>
            <person name="Deng Y."/>
            <person name="Bai Z."/>
        </authorList>
    </citation>
    <scope>NUCLEOTIDE SEQUENCE [LARGE SCALE GENOMIC DNA]</scope>
    <source>
        <strain evidence="9 10">QH-11</strain>
    </source>
</reference>
<dbReference type="InterPro" id="IPR011701">
    <property type="entry name" value="MFS"/>
</dbReference>
<evidence type="ECO:0000256" key="1">
    <source>
        <dbReference type="ARBA" id="ARBA00004651"/>
    </source>
</evidence>
<keyword evidence="3" id="KW-1003">Cell membrane</keyword>
<feature type="transmembrane region" description="Helical" evidence="7">
    <location>
        <begin position="86"/>
        <end position="105"/>
    </location>
</feature>
<accession>A0A0N9MZN1</accession>
<dbReference type="GO" id="GO:0005886">
    <property type="term" value="C:plasma membrane"/>
    <property type="evidence" value="ECO:0007669"/>
    <property type="project" value="UniProtKB-SubCell"/>
</dbReference>
<feature type="transmembrane region" description="Helical" evidence="7">
    <location>
        <begin position="144"/>
        <end position="167"/>
    </location>
</feature>
<evidence type="ECO:0000256" key="5">
    <source>
        <dbReference type="ARBA" id="ARBA00022989"/>
    </source>
</evidence>
<dbReference type="CDD" id="cd17503">
    <property type="entry name" value="MFS_LmrB_MDR_like"/>
    <property type="match status" value="1"/>
</dbReference>
<comment type="subcellular location">
    <subcellularLocation>
        <location evidence="1">Cell membrane</location>
        <topology evidence="1">Multi-pass membrane protein</topology>
    </subcellularLocation>
</comment>
<keyword evidence="4 7" id="KW-0812">Transmembrane</keyword>
<dbReference type="KEGG" id="goq:ACH46_02930"/>
<dbReference type="PANTHER" id="PTHR23501:SF1">
    <property type="entry name" value="TRANSPORT PROTEIN HSRA-RELATED"/>
    <property type="match status" value="1"/>
</dbReference>
<protein>
    <submittedName>
        <fullName evidence="9">Multidrug transporter</fullName>
    </submittedName>
</protein>
<evidence type="ECO:0000256" key="4">
    <source>
        <dbReference type="ARBA" id="ARBA00022692"/>
    </source>
</evidence>
<evidence type="ECO:0000256" key="7">
    <source>
        <dbReference type="SAM" id="Phobius"/>
    </source>
</evidence>
<feature type="transmembrane region" description="Helical" evidence="7">
    <location>
        <begin position="111"/>
        <end position="132"/>
    </location>
</feature>